<keyword evidence="8" id="KW-1185">Reference proteome</keyword>
<evidence type="ECO:0000313" key="8">
    <source>
        <dbReference type="Proteomes" id="UP000242525"/>
    </source>
</evidence>
<feature type="region of interest" description="Disordered" evidence="5">
    <location>
        <begin position="487"/>
        <end position="514"/>
    </location>
</feature>
<sequence>MPGTSSISLPPSGSHICLCPTTTARVPRPRNAFILYRQHHHSAVVAEYPGKSNPEISKIIGEQWRSLPQAEKEFWIQQGDVEKKSHLERFPDYRYQPRRNSKKGGAGGSNNNSSTDNNNSTGICPNCKGITSASNSTSFVNSYKNQQQQQNQQQRSQPQQQLPPAPSNQIPPPPPPPQQQLQPHQILSQPSSLTSSPSLSQAHLQQQPPYYPSHLSHPLPNSPSFQPNHFPPPAPLQPLNYEGPPYPHPYPLHKGSAPASSHYSSYESHSSLNQHLFNASVRHQSAPEISKSYPYKQPPTGTSSSKPSISTSLGSISSISSSASSSISSSSSSISSVSSLPPLPRIIPREELINGQQPLTPKMSPDLRNTSWPSASTLTSRPGSTDSPLRPFTFYDKPPPPPPLPASTINASSNGHVNSTSKPKEEINSNTNSTSTLPLKINTSGPFTHPQGFPAPSATNPHHPPPSFPQTKFKSSLYTTLTTLSEEEDRFKKRRTSSYHDPLINTPVNTHTPSLLSRGERYQSAIALASTSKLNSITERDNLSVRDKAEILSTTCDVANDKENRLIIAIEGPDTEMVQKVSRLLAEKVGRKNGYALSINDEIKSRLANSGFKNEKANSIFKIACVHELLSNVDLTQLHYLFLGGYLIHLTDSLASENNEIKKEHEGETEEKFKKYSERWYSGASMLRGLPGPNVIVYLQPQEDTRVSQQHGEITMVELKGGSRMLIIGGAQHERKEQDITENIMKAANIKLDEKDL</sequence>
<feature type="compositionally biased region" description="Low complexity" evidence="5">
    <location>
        <begin position="179"/>
        <end position="201"/>
    </location>
</feature>
<keyword evidence="3" id="KW-0804">Transcription</keyword>
<dbReference type="PROSITE" id="PS50118">
    <property type="entry name" value="HMG_BOX_2"/>
    <property type="match status" value="1"/>
</dbReference>
<evidence type="ECO:0000256" key="2">
    <source>
        <dbReference type="ARBA" id="ARBA00023125"/>
    </source>
</evidence>
<evidence type="ECO:0000256" key="3">
    <source>
        <dbReference type="ARBA" id="ARBA00023163"/>
    </source>
</evidence>
<feature type="compositionally biased region" description="Low complexity" evidence="5">
    <location>
        <begin position="256"/>
        <end position="267"/>
    </location>
</feature>
<feature type="compositionally biased region" description="Polar residues" evidence="5">
    <location>
        <begin position="135"/>
        <end position="144"/>
    </location>
</feature>
<keyword evidence="1" id="KW-0805">Transcription regulation</keyword>
<dbReference type="OrthoDB" id="6247875at2759"/>
<organism evidence="7 8">
    <name type="scientific">Geotrichum candidum</name>
    <name type="common">Oospora lactis</name>
    <name type="synonym">Dipodascus geotrichum</name>
    <dbReference type="NCBI Taxonomy" id="1173061"/>
    <lineage>
        <taxon>Eukaryota</taxon>
        <taxon>Fungi</taxon>
        <taxon>Dikarya</taxon>
        <taxon>Ascomycota</taxon>
        <taxon>Saccharomycotina</taxon>
        <taxon>Dipodascomycetes</taxon>
        <taxon>Dipodascales</taxon>
        <taxon>Dipodascaceae</taxon>
        <taxon>Geotrichum</taxon>
    </lineage>
</organism>
<dbReference type="GO" id="GO:0001228">
    <property type="term" value="F:DNA-binding transcription activator activity, RNA polymerase II-specific"/>
    <property type="evidence" value="ECO:0007669"/>
    <property type="project" value="TreeGrafter"/>
</dbReference>
<dbReference type="Gene3D" id="1.10.30.10">
    <property type="entry name" value="High mobility group box domain"/>
    <property type="match status" value="1"/>
</dbReference>
<comment type="caution">
    <text evidence="7">The sequence shown here is derived from an EMBL/GenBank/DDBJ whole genome shotgun (WGS) entry which is preliminary data.</text>
</comment>
<gene>
    <name evidence="7" type="ORF">BN980_GECA09s04080g</name>
</gene>
<reference evidence="7" key="1">
    <citation type="submission" date="2014-03" db="EMBL/GenBank/DDBJ databases">
        <authorList>
            <person name="Casaregola S."/>
        </authorList>
    </citation>
    <scope>NUCLEOTIDE SEQUENCE [LARGE SCALE GENOMIC DNA]</scope>
    <source>
        <strain evidence="7">CLIB 918</strain>
    </source>
</reference>
<keyword evidence="4" id="KW-0539">Nucleus</keyword>
<dbReference type="SMART" id="SM00398">
    <property type="entry name" value="HMG"/>
    <property type="match status" value="1"/>
</dbReference>
<feature type="compositionally biased region" description="Polar residues" evidence="5">
    <location>
        <begin position="407"/>
        <end position="421"/>
    </location>
</feature>
<dbReference type="Proteomes" id="UP000242525">
    <property type="component" value="Unassembled WGS sequence"/>
</dbReference>
<feature type="compositionally biased region" description="Polar residues" evidence="5">
    <location>
        <begin position="428"/>
        <end position="446"/>
    </location>
</feature>
<dbReference type="InterPro" id="IPR009071">
    <property type="entry name" value="HMG_box_dom"/>
</dbReference>
<feature type="compositionally biased region" description="Low complexity" evidence="5">
    <location>
        <begin position="109"/>
        <end position="121"/>
    </location>
</feature>
<dbReference type="AlphaFoldDB" id="A0A0J9XC43"/>
<accession>A0A0J9XC43</accession>
<dbReference type="GO" id="GO:0000122">
    <property type="term" value="P:negative regulation of transcription by RNA polymerase II"/>
    <property type="evidence" value="ECO:0007669"/>
    <property type="project" value="UniProtKB-ARBA"/>
</dbReference>
<feature type="region of interest" description="Disordered" evidence="5">
    <location>
        <begin position="87"/>
        <end position="121"/>
    </location>
</feature>
<dbReference type="GO" id="GO:0030154">
    <property type="term" value="P:cell differentiation"/>
    <property type="evidence" value="ECO:0007669"/>
    <property type="project" value="TreeGrafter"/>
</dbReference>
<evidence type="ECO:0000313" key="7">
    <source>
        <dbReference type="EMBL" id="CDO55093.1"/>
    </source>
</evidence>
<feature type="compositionally biased region" description="Polar residues" evidence="5">
    <location>
        <begin position="367"/>
        <end position="387"/>
    </location>
</feature>
<keyword evidence="2 4" id="KW-0238">DNA-binding</keyword>
<dbReference type="InterPro" id="IPR050140">
    <property type="entry name" value="SRY-related_HMG-box_TF-like"/>
</dbReference>
<feature type="domain" description="HMG box" evidence="6">
    <location>
        <begin position="26"/>
        <end position="94"/>
    </location>
</feature>
<dbReference type="PANTHER" id="PTHR10270:SF161">
    <property type="entry name" value="SEX-DETERMINING REGION Y PROTEIN"/>
    <property type="match status" value="1"/>
</dbReference>
<dbReference type="STRING" id="1173061.A0A0J9XC43"/>
<evidence type="ECO:0000256" key="4">
    <source>
        <dbReference type="PROSITE-ProRule" id="PRU00267"/>
    </source>
</evidence>
<feature type="compositionally biased region" description="Low complexity" evidence="5">
    <location>
        <begin position="212"/>
        <end position="224"/>
    </location>
</feature>
<proteinExistence type="predicted"/>
<evidence type="ECO:0000256" key="1">
    <source>
        <dbReference type="ARBA" id="ARBA00023015"/>
    </source>
</evidence>
<dbReference type="SUPFAM" id="SSF47095">
    <property type="entry name" value="HMG-box"/>
    <property type="match status" value="1"/>
</dbReference>
<dbReference type="GO" id="GO:0005634">
    <property type="term" value="C:nucleus"/>
    <property type="evidence" value="ECO:0007669"/>
    <property type="project" value="UniProtKB-UniRule"/>
</dbReference>
<feature type="compositionally biased region" description="Pro residues" evidence="5">
    <location>
        <begin position="161"/>
        <end position="178"/>
    </location>
</feature>
<dbReference type="EMBL" id="CCBN010000009">
    <property type="protein sequence ID" value="CDO55093.1"/>
    <property type="molecule type" value="Genomic_DNA"/>
</dbReference>
<evidence type="ECO:0000259" key="6">
    <source>
        <dbReference type="PROSITE" id="PS50118"/>
    </source>
</evidence>
<dbReference type="Pfam" id="PF00505">
    <property type="entry name" value="HMG_box"/>
    <property type="match status" value="1"/>
</dbReference>
<dbReference type="InterPro" id="IPR036910">
    <property type="entry name" value="HMG_box_dom_sf"/>
</dbReference>
<feature type="region of interest" description="Disordered" evidence="5">
    <location>
        <begin position="290"/>
        <end position="342"/>
    </location>
</feature>
<name>A0A0J9XC43_GEOCN</name>
<protein>
    <recommendedName>
        <fullName evidence="6">HMG box domain-containing protein</fullName>
    </recommendedName>
</protein>
<feature type="region of interest" description="Disordered" evidence="5">
    <location>
        <begin position="135"/>
        <end position="267"/>
    </location>
</feature>
<dbReference type="PANTHER" id="PTHR10270">
    <property type="entry name" value="SOX TRANSCRIPTION FACTOR"/>
    <property type="match status" value="1"/>
</dbReference>
<dbReference type="CDD" id="cd01389">
    <property type="entry name" value="HMG-box_ROX1-like"/>
    <property type="match status" value="1"/>
</dbReference>
<feature type="compositionally biased region" description="Low complexity" evidence="5">
    <location>
        <begin position="303"/>
        <end position="339"/>
    </location>
</feature>
<evidence type="ECO:0000256" key="5">
    <source>
        <dbReference type="SAM" id="MobiDB-lite"/>
    </source>
</evidence>
<dbReference type="FunFam" id="1.10.30.10:FF:000041">
    <property type="entry name" value="HMG box family protein"/>
    <property type="match status" value="1"/>
</dbReference>
<feature type="region of interest" description="Disordered" evidence="5">
    <location>
        <begin position="354"/>
        <end position="474"/>
    </location>
</feature>
<dbReference type="GO" id="GO:0000978">
    <property type="term" value="F:RNA polymerase II cis-regulatory region sequence-specific DNA binding"/>
    <property type="evidence" value="ECO:0007669"/>
    <property type="project" value="TreeGrafter"/>
</dbReference>
<feature type="compositionally biased region" description="Low complexity" evidence="5">
    <location>
        <begin position="145"/>
        <end position="160"/>
    </location>
</feature>
<feature type="DNA-binding region" description="HMG box" evidence="4">
    <location>
        <begin position="26"/>
        <end position="94"/>
    </location>
</feature>